<protein>
    <recommendedName>
        <fullName evidence="5">Transmembrane protein</fullName>
    </recommendedName>
</protein>
<keyword evidence="2" id="KW-0812">Transmembrane</keyword>
<evidence type="ECO:0008006" key="5">
    <source>
        <dbReference type="Google" id="ProtNLM"/>
    </source>
</evidence>
<proteinExistence type="predicted"/>
<reference evidence="3" key="1">
    <citation type="submission" date="2020-09" db="EMBL/GenBank/DDBJ databases">
        <title>A novel bacterium of genus Paenibacillus, isolated from South China Sea.</title>
        <authorList>
            <person name="Huang H."/>
            <person name="Mo K."/>
            <person name="Hu Y."/>
        </authorList>
    </citation>
    <scope>NUCLEOTIDE SEQUENCE</scope>
    <source>
        <strain evidence="3">IB182496</strain>
    </source>
</reference>
<keyword evidence="4" id="KW-1185">Reference proteome</keyword>
<organism evidence="3 4">
    <name type="scientific">Paenibacillus sabuli</name>
    <dbReference type="NCBI Taxonomy" id="2772509"/>
    <lineage>
        <taxon>Bacteria</taxon>
        <taxon>Bacillati</taxon>
        <taxon>Bacillota</taxon>
        <taxon>Bacilli</taxon>
        <taxon>Bacillales</taxon>
        <taxon>Paenibacillaceae</taxon>
        <taxon>Paenibacillus</taxon>
    </lineage>
</organism>
<comment type="caution">
    <text evidence="3">The sequence shown here is derived from an EMBL/GenBank/DDBJ whole genome shotgun (WGS) entry which is preliminary data.</text>
</comment>
<gene>
    <name evidence="3" type="ORF">IDH44_17150</name>
</gene>
<keyword evidence="2" id="KW-1133">Transmembrane helix</keyword>
<feature type="transmembrane region" description="Helical" evidence="2">
    <location>
        <begin position="12"/>
        <end position="32"/>
    </location>
</feature>
<dbReference type="RefSeq" id="WP_190919745.1">
    <property type="nucleotide sequence ID" value="NZ_JACXIZ010000028.1"/>
</dbReference>
<dbReference type="EMBL" id="JACXIZ010000028">
    <property type="protein sequence ID" value="MBD2846927.1"/>
    <property type="molecule type" value="Genomic_DNA"/>
</dbReference>
<keyword evidence="2" id="KW-0472">Membrane</keyword>
<accession>A0A927BU93</accession>
<feature type="region of interest" description="Disordered" evidence="1">
    <location>
        <begin position="128"/>
        <end position="147"/>
    </location>
</feature>
<name>A0A927BU93_9BACL</name>
<sequence>MSYPVLHALDPVATGCLALLWSASALFVAMLASSHSQPVLRARIRRIIFYQSLAAVPLAVKLALPPTLLQWERGLWPALLGLAVVVLLATAPHRARSWRVRRRLARRRSFVARRRYLALRRSRLARADGSETAAPPPAHTSVYPPRV</sequence>
<dbReference type="AlphaFoldDB" id="A0A927BU93"/>
<evidence type="ECO:0000313" key="4">
    <source>
        <dbReference type="Proteomes" id="UP000621560"/>
    </source>
</evidence>
<feature type="transmembrane region" description="Helical" evidence="2">
    <location>
        <begin position="75"/>
        <end position="93"/>
    </location>
</feature>
<evidence type="ECO:0000313" key="3">
    <source>
        <dbReference type="EMBL" id="MBD2846927.1"/>
    </source>
</evidence>
<dbReference type="Proteomes" id="UP000621560">
    <property type="component" value="Unassembled WGS sequence"/>
</dbReference>
<evidence type="ECO:0000256" key="1">
    <source>
        <dbReference type="SAM" id="MobiDB-lite"/>
    </source>
</evidence>
<evidence type="ECO:0000256" key="2">
    <source>
        <dbReference type="SAM" id="Phobius"/>
    </source>
</evidence>
<feature type="transmembrane region" description="Helical" evidence="2">
    <location>
        <begin position="44"/>
        <end position="63"/>
    </location>
</feature>